<dbReference type="SUPFAM" id="SSF53098">
    <property type="entry name" value="Ribonuclease H-like"/>
    <property type="match status" value="1"/>
</dbReference>
<dbReference type="OrthoDB" id="3359487at2759"/>
<dbReference type="InterPro" id="IPR012337">
    <property type="entry name" value="RNaseH-like_sf"/>
</dbReference>
<reference evidence="1 2" key="1">
    <citation type="submission" date="2014-04" db="EMBL/GenBank/DDBJ databases">
        <authorList>
            <consortium name="DOE Joint Genome Institute"/>
            <person name="Kuo A."/>
            <person name="Kohler A."/>
            <person name="Jargeat P."/>
            <person name="Nagy L.G."/>
            <person name="Floudas D."/>
            <person name="Copeland A."/>
            <person name="Barry K.W."/>
            <person name="Cichocki N."/>
            <person name="Veneault-Fourrey C."/>
            <person name="LaButti K."/>
            <person name="Lindquist E.A."/>
            <person name="Lipzen A."/>
            <person name="Lundell T."/>
            <person name="Morin E."/>
            <person name="Murat C."/>
            <person name="Sun H."/>
            <person name="Tunlid A."/>
            <person name="Henrissat B."/>
            <person name="Grigoriev I.V."/>
            <person name="Hibbett D.S."/>
            <person name="Martin F."/>
            <person name="Nordberg H.P."/>
            <person name="Cantor M.N."/>
            <person name="Hua S.X."/>
        </authorList>
    </citation>
    <scope>NUCLEOTIDE SEQUENCE [LARGE SCALE GENOMIC DNA]</scope>
    <source>
        <strain evidence="1 2">Ve08.2h10</strain>
    </source>
</reference>
<gene>
    <name evidence="1" type="ORF">PAXRUDRAFT_12146</name>
</gene>
<dbReference type="HOGENOM" id="CLU_099691_0_0_1"/>
<evidence type="ECO:0008006" key="3">
    <source>
        <dbReference type="Google" id="ProtNLM"/>
    </source>
</evidence>
<dbReference type="InParanoid" id="A0A0D0DAW5"/>
<accession>A0A0D0DAW5</accession>
<evidence type="ECO:0000313" key="1">
    <source>
        <dbReference type="EMBL" id="KIK94272.1"/>
    </source>
</evidence>
<dbReference type="AlphaFoldDB" id="A0A0D0DAW5"/>
<organism evidence="1 2">
    <name type="scientific">Paxillus rubicundulus Ve08.2h10</name>
    <dbReference type="NCBI Taxonomy" id="930991"/>
    <lineage>
        <taxon>Eukaryota</taxon>
        <taxon>Fungi</taxon>
        <taxon>Dikarya</taxon>
        <taxon>Basidiomycota</taxon>
        <taxon>Agaricomycotina</taxon>
        <taxon>Agaricomycetes</taxon>
        <taxon>Agaricomycetidae</taxon>
        <taxon>Boletales</taxon>
        <taxon>Paxilineae</taxon>
        <taxon>Paxillaceae</taxon>
        <taxon>Paxillus</taxon>
    </lineage>
</organism>
<dbReference type="Proteomes" id="UP000054538">
    <property type="component" value="Unassembled WGS sequence"/>
</dbReference>
<sequence>MFDMLEYALKHRKAIDTVTQWRGLGLRKFELADHEWELVEQLHSVLKILKDATLFFSHATPNLATVIPVMDHIDEKLTTHSLDPTYTPAIHTVLGITKKTLNRYYQLTDSSEVYWIAMILHPQHKPMYFKAARWEEDWIKTAEGLVQNKFKHSYSIDSVDSNVEVKDATASNKKVQCF</sequence>
<reference evidence="2" key="2">
    <citation type="submission" date="2015-01" db="EMBL/GenBank/DDBJ databases">
        <title>Evolutionary Origins and Diversification of the Mycorrhizal Mutualists.</title>
        <authorList>
            <consortium name="DOE Joint Genome Institute"/>
            <consortium name="Mycorrhizal Genomics Consortium"/>
            <person name="Kohler A."/>
            <person name="Kuo A."/>
            <person name="Nagy L.G."/>
            <person name="Floudas D."/>
            <person name="Copeland A."/>
            <person name="Barry K.W."/>
            <person name="Cichocki N."/>
            <person name="Veneault-Fourrey C."/>
            <person name="LaButti K."/>
            <person name="Lindquist E.A."/>
            <person name="Lipzen A."/>
            <person name="Lundell T."/>
            <person name="Morin E."/>
            <person name="Murat C."/>
            <person name="Riley R."/>
            <person name="Ohm R."/>
            <person name="Sun H."/>
            <person name="Tunlid A."/>
            <person name="Henrissat B."/>
            <person name="Grigoriev I.V."/>
            <person name="Hibbett D.S."/>
            <person name="Martin F."/>
        </authorList>
    </citation>
    <scope>NUCLEOTIDE SEQUENCE [LARGE SCALE GENOMIC DNA]</scope>
    <source>
        <strain evidence="2">Ve08.2h10</strain>
    </source>
</reference>
<evidence type="ECO:0000313" key="2">
    <source>
        <dbReference type="Proteomes" id="UP000054538"/>
    </source>
</evidence>
<protein>
    <recommendedName>
        <fullName evidence="3">hAT-like transposase RNase-H fold domain-containing protein</fullName>
    </recommendedName>
</protein>
<dbReference type="EMBL" id="KN825119">
    <property type="protein sequence ID" value="KIK94272.1"/>
    <property type="molecule type" value="Genomic_DNA"/>
</dbReference>
<name>A0A0D0DAW5_9AGAM</name>
<keyword evidence="2" id="KW-1185">Reference proteome</keyword>
<proteinExistence type="predicted"/>